<evidence type="ECO:0000313" key="2">
    <source>
        <dbReference type="Proteomes" id="UP001157006"/>
    </source>
</evidence>
<accession>A0AAV0YJ53</accession>
<protein>
    <submittedName>
        <fullName evidence="1">Uncharacterized protein</fullName>
    </submittedName>
</protein>
<dbReference type="EMBL" id="CATIWC010001928">
    <property type="protein sequence ID" value="CAI8584547.1"/>
    <property type="molecule type" value="Genomic_DNA"/>
</dbReference>
<dbReference type="Proteomes" id="UP001157006">
    <property type="component" value="Unassembled WGS sequence"/>
</dbReference>
<comment type="caution">
    <text evidence="1">The sequence shown here is derived from an EMBL/GenBank/DDBJ whole genome shotgun (WGS) entry which is preliminary data.</text>
</comment>
<sequence>MRLLAAPPLLNPYNQQNMNLNPASNYLLIGILHSNLLTYHQSKVSKLSSRNPGDCKLVICDSDDKLTEETTEILLYKLQATARCKENDEDIDDSKDSEAYRDKTQVKKVLQRELEDGDFSMDNFMNNDRELRKKGEDRGYRVGEKSRMKVEDGRERAESGFFGIIFWEEIEANMKLVMGLITVNCEAPTDMPLIC</sequence>
<dbReference type="AlphaFoldDB" id="A0AAV0YJ53"/>
<name>A0AAV0YJ53_VICFA</name>
<proteinExistence type="predicted"/>
<reference evidence="1 2" key="1">
    <citation type="submission" date="2023-01" db="EMBL/GenBank/DDBJ databases">
        <authorList>
            <person name="Kreplak J."/>
        </authorList>
    </citation>
    <scope>NUCLEOTIDE SEQUENCE [LARGE SCALE GENOMIC DNA]</scope>
</reference>
<evidence type="ECO:0000313" key="1">
    <source>
        <dbReference type="EMBL" id="CAI8584547.1"/>
    </source>
</evidence>
<gene>
    <name evidence="1" type="ORF">VFH_U080120</name>
</gene>
<keyword evidence="2" id="KW-1185">Reference proteome</keyword>
<organism evidence="1 2">
    <name type="scientific">Vicia faba</name>
    <name type="common">Broad bean</name>
    <name type="synonym">Faba vulgaris</name>
    <dbReference type="NCBI Taxonomy" id="3906"/>
    <lineage>
        <taxon>Eukaryota</taxon>
        <taxon>Viridiplantae</taxon>
        <taxon>Streptophyta</taxon>
        <taxon>Embryophyta</taxon>
        <taxon>Tracheophyta</taxon>
        <taxon>Spermatophyta</taxon>
        <taxon>Magnoliopsida</taxon>
        <taxon>eudicotyledons</taxon>
        <taxon>Gunneridae</taxon>
        <taxon>Pentapetalae</taxon>
        <taxon>rosids</taxon>
        <taxon>fabids</taxon>
        <taxon>Fabales</taxon>
        <taxon>Fabaceae</taxon>
        <taxon>Papilionoideae</taxon>
        <taxon>50 kb inversion clade</taxon>
        <taxon>NPAAA clade</taxon>
        <taxon>Hologalegina</taxon>
        <taxon>IRL clade</taxon>
        <taxon>Fabeae</taxon>
        <taxon>Vicia</taxon>
    </lineage>
</organism>